<name>A0A3N4J4H6_9PEZI</name>
<evidence type="ECO:0000256" key="1">
    <source>
        <dbReference type="SAM" id="Phobius"/>
    </source>
</evidence>
<protein>
    <submittedName>
        <fullName evidence="2">Uncharacterized protein</fullName>
    </submittedName>
</protein>
<accession>A0A3N4J4H6</accession>
<dbReference type="Proteomes" id="UP000276215">
    <property type="component" value="Unassembled WGS sequence"/>
</dbReference>
<evidence type="ECO:0000313" key="3">
    <source>
        <dbReference type="Proteomes" id="UP000276215"/>
    </source>
</evidence>
<sequence>MESTALYAVGWCTKKPTTTHHYRTHLPLPNNYKDSPINQGNKDQPTVPPFYSTPPRKKSRALGYCSFHSHPFLCLLLIIAGIHTHTSGREVGGNSETAVIYKGVYILVTAAVSIWNVGMECRCTIGEERGRRHFGFFGRVFIKVGYCMAFL</sequence>
<feature type="transmembrane region" description="Helical" evidence="1">
    <location>
        <begin position="103"/>
        <end position="125"/>
    </location>
</feature>
<organism evidence="2 3">
    <name type="scientific">Choiromyces venosus 120613-1</name>
    <dbReference type="NCBI Taxonomy" id="1336337"/>
    <lineage>
        <taxon>Eukaryota</taxon>
        <taxon>Fungi</taxon>
        <taxon>Dikarya</taxon>
        <taxon>Ascomycota</taxon>
        <taxon>Pezizomycotina</taxon>
        <taxon>Pezizomycetes</taxon>
        <taxon>Pezizales</taxon>
        <taxon>Tuberaceae</taxon>
        <taxon>Choiromyces</taxon>
    </lineage>
</organism>
<dbReference type="AlphaFoldDB" id="A0A3N4J4H6"/>
<evidence type="ECO:0000313" key="2">
    <source>
        <dbReference type="EMBL" id="RPA93036.1"/>
    </source>
</evidence>
<gene>
    <name evidence="2" type="ORF">L873DRAFT_110590</name>
</gene>
<dbReference type="EMBL" id="ML120461">
    <property type="protein sequence ID" value="RPA93036.1"/>
    <property type="molecule type" value="Genomic_DNA"/>
</dbReference>
<keyword evidence="1" id="KW-0472">Membrane</keyword>
<keyword evidence="1" id="KW-0812">Transmembrane</keyword>
<reference evidence="2 3" key="1">
    <citation type="journal article" date="2018" name="Nat. Ecol. Evol.">
        <title>Pezizomycetes genomes reveal the molecular basis of ectomycorrhizal truffle lifestyle.</title>
        <authorList>
            <person name="Murat C."/>
            <person name="Payen T."/>
            <person name="Noel B."/>
            <person name="Kuo A."/>
            <person name="Morin E."/>
            <person name="Chen J."/>
            <person name="Kohler A."/>
            <person name="Krizsan K."/>
            <person name="Balestrini R."/>
            <person name="Da Silva C."/>
            <person name="Montanini B."/>
            <person name="Hainaut M."/>
            <person name="Levati E."/>
            <person name="Barry K.W."/>
            <person name="Belfiori B."/>
            <person name="Cichocki N."/>
            <person name="Clum A."/>
            <person name="Dockter R.B."/>
            <person name="Fauchery L."/>
            <person name="Guy J."/>
            <person name="Iotti M."/>
            <person name="Le Tacon F."/>
            <person name="Lindquist E.A."/>
            <person name="Lipzen A."/>
            <person name="Malagnac F."/>
            <person name="Mello A."/>
            <person name="Molinier V."/>
            <person name="Miyauchi S."/>
            <person name="Poulain J."/>
            <person name="Riccioni C."/>
            <person name="Rubini A."/>
            <person name="Sitrit Y."/>
            <person name="Splivallo R."/>
            <person name="Traeger S."/>
            <person name="Wang M."/>
            <person name="Zifcakova L."/>
            <person name="Wipf D."/>
            <person name="Zambonelli A."/>
            <person name="Paolocci F."/>
            <person name="Nowrousian M."/>
            <person name="Ottonello S."/>
            <person name="Baldrian P."/>
            <person name="Spatafora J.W."/>
            <person name="Henrissat B."/>
            <person name="Nagy L.G."/>
            <person name="Aury J.M."/>
            <person name="Wincker P."/>
            <person name="Grigoriev I.V."/>
            <person name="Bonfante P."/>
            <person name="Martin F.M."/>
        </authorList>
    </citation>
    <scope>NUCLEOTIDE SEQUENCE [LARGE SCALE GENOMIC DNA]</scope>
    <source>
        <strain evidence="2 3">120613-1</strain>
    </source>
</reference>
<proteinExistence type="predicted"/>
<keyword evidence="1" id="KW-1133">Transmembrane helix</keyword>
<keyword evidence="3" id="KW-1185">Reference proteome</keyword>
<feature type="transmembrane region" description="Helical" evidence="1">
    <location>
        <begin position="61"/>
        <end position="83"/>
    </location>
</feature>